<dbReference type="InterPro" id="IPR001584">
    <property type="entry name" value="Integrase_cat-core"/>
</dbReference>
<dbReference type="Gene3D" id="1.10.340.70">
    <property type="match status" value="1"/>
</dbReference>
<evidence type="ECO:0000259" key="18">
    <source>
        <dbReference type="PROSITE" id="PS50878"/>
    </source>
</evidence>
<evidence type="ECO:0000256" key="2">
    <source>
        <dbReference type="ARBA" id="ARBA00022679"/>
    </source>
</evidence>
<evidence type="ECO:0000256" key="17">
    <source>
        <dbReference type="SAM" id="MobiDB-lite"/>
    </source>
</evidence>
<dbReference type="GO" id="GO:0003964">
    <property type="term" value="F:RNA-directed DNA polymerase activity"/>
    <property type="evidence" value="ECO:0007669"/>
    <property type="project" value="UniProtKB-KW"/>
</dbReference>
<keyword evidence="11" id="KW-0695">RNA-directed DNA polymerase</keyword>
<dbReference type="GO" id="GO:0015074">
    <property type="term" value="P:DNA integration"/>
    <property type="evidence" value="ECO:0007669"/>
    <property type="project" value="UniProtKB-KW"/>
</dbReference>
<feature type="compositionally biased region" description="Pro residues" evidence="17">
    <location>
        <begin position="1183"/>
        <end position="1199"/>
    </location>
</feature>
<comment type="caution">
    <text evidence="20">The sequence shown here is derived from an EMBL/GenBank/DDBJ whole genome shotgun (WGS) entry which is preliminary data.</text>
</comment>
<dbReference type="InterPro" id="IPR050951">
    <property type="entry name" value="Retrovirus_Pol_polyprotein"/>
</dbReference>
<dbReference type="CDD" id="cd01647">
    <property type="entry name" value="RT_LTR"/>
    <property type="match status" value="1"/>
</dbReference>
<dbReference type="PANTHER" id="PTHR37984">
    <property type="entry name" value="PROTEIN CBG26694"/>
    <property type="match status" value="1"/>
</dbReference>
<organism evidence="20 21">
    <name type="scientific">Trifolium pratense</name>
    <name type="common">Red clover</name>
    <dbReference type="NCBI Taxonomy" id="57577"/>
    <lineage>
        <taxon>Eukaryota</taxon>
        <taxon>Viridiplantae</taxon>
        <taxon>Streptophyta</taxon>
        <taxon>Embryophyta</taxon>
        <taxon>Tracheophyta</taxon>
        <taxon>Spermatophyta</taxon>
        <taxon>Magnoliopsida</taxon>
        <taxon>eudicotyledons</taxon>
        <taxon>Gunneridae</taxon>
        <taxon>Pentapetalae</taxon>
        <taxon>rosids</taxon>
        <taxon>fabids</taxon>
        <taxon>Fabales</taxon>
        <taxon>Fabaceae</taxon>
        <taxon>Papilionoideae</taxon>
        <taxon>50 kb inversion clade</taxon>
        <taxon>NPAAA clade</taxon>
        <taxon>Hologalegina</taxon>
        <taxon>IRL clade</taxon>
        <taxon>Trifolieae</taxon>
        <taxon>Trifolium</taxon>
    </lineage>
</organism>
<sequence length="1199" mass="136190">MTTIIHDMLKEGIIKPSTSPYSSPVLLVRKKDGTWRFCVDYRALNAVTVRDRFPIPTIDELFDELGSASIFSKIDLRSGYHQIRVVQEDTHKTAFRTFDGHYEFLVMPFGLTNAPSTFQSAMNDLLRPYLRRFVLVFFDDILIYSRCLNDHLYHLRLILDLLSSNQFFAKFSKCAFAVENVDYLGHVISSNGVTPDPEKIQAILDWPRPRSLTTLRGFLGLTGFYRRFVRHYASLAAPLTDLLRSTKFVWNTDTELAFTTLKKKMTETPVLVLPNFSKTFIVETDASAVAIGAVLSQEGHPLAFFSKKMCPRMQAASVYVREMYAITEAVKKWRQYLIGRHFHIFTDQKSLKNLLVQTIQTPEQQKWASKLQGFSFEIFYKPGKANQVADALSRRHTEEEAVLFSISSPVPTILNNLREFYMKDKEGQTLVQKVETDTQMQQSFRLKDGLLYFKDKIYLPDIPDLRKTILREYHCTPTAGHSGVQPTLARISASFLWPGIYKDVTQLVQTCATCQQNKYMPKKKQGLLQPLDIPKQVWEDLSMDFITHLPQSFGHTVIWVICDRLTKFVHFIALPTKFTAPALASRFSVEVCRLHGIPKSIVSDRDPVFLSSFWKELFHLQGTTLKYSSAYHPQTDGQTEVVNRSLEAYLRCFTSENPRQWYKYLHLAEFWHNTAFHSAIKMTPFEALYGRKPPSLLDYVSGQTNIRDLDTTLQQRQAILDTLKTNLQRSRQQMEIQANKSRTDCTFNCGDLVLLKLQPYRQTSVQRRVSQKLSKRFYGPFPVLRRIGAVAYELDLPASSRIHPVVHVSQLRAYKGDDPRSHFTPIPADMRGKNILEGTEVEDTSEELEKFREKLSQSTFNEGEKYNNNSVSASEPSNLTKTISHLSSPIPENSLAIRTPLDGSPALIKSTRPLDPSVITEKQLKPLFMGPTRASCITPSRVEDSQRVEIFTQNELATIPHSHNAWDFKSSFSANTPSQVALPKAHASPHDLLPKETKPMDENTSAKAITPLDLPPNSMNKYGSQLDSNNNLEDKNLPSLVLSLHNSMATNTTPSTIDLEETKHHNNQLLDGIAYQQHALEASLAASNQNFHDQIDKINHKQKNMEEKVDSLSTLLHKIDAKLESLTVQSRSDLHSAGNSSSTPWVPPGFESFTTHTTHPINVTLPTPTQHTRTSLPNVTLNTPPPPPFPPPPFYNSQT</sequence>
<evidence type="ECO:0000256" key="4">
    <source>
        <dbReference type="ARBA" id="ARBA00022722"/>
    </source>
</evidence>
<dbReference type="InterPro" id="IPR036397">
    <property type="entry name" value="RNaseH_sf"/>
</dbReference>
<feature type="compositionally biased region" description="Polar residues" evidence="17">
    <location>
        <begin position="1152"/>
        <end position="1182"/>
    </location>
</feature>
<feature type="region of interest" description="Disordered" evidence="17">
    <location>
        <begin position="1133"/>
        <end position="1199"/>
    </location>
</feature>
<evidence type="ECO:0000256" key="13">
    <source>
        <dbReference type="ARBA" id="ARBA00023125"/>
    </source>
</evidence>
<keyword evidence="7" id="KW-0255">Endonuclease</keyword>
<feature type="non-terminal residue" evidence="20">
    <location>
        <position position="1199"/>
    </location>
</feature>
<dbReference type="CDD" id="cd09274">
    <property type="entry name" value="RNase_HI_RT_Ty3"/>
    <property type="match status" value="1"/>
</dbReference>
<dbReference type="Pfam" id="PF17921">
    <property type="entry name" value="Integrase_H2C2"/>
    <property type="match status" value="1"/>
</dbReference>
<dbReference type="FunFam" id="1.10.340.70:FF:000001">
    <property type="entry name" value="Retrovirus-related Pol polyprotein from transposon gypsy-like Protein"/>
    <property type="match status" value="1"/>
</dbReference>
<dbReference type="InterPro" id="IPR012337">
    <property type="entry name" value="RNaseH-like_sf"/>
</dbReference>
<evidence type="ECO:0000256" key="12">
    <source>
        <dbReference type="ARBA" id="ARBA00022932"/>
    </source>
</evidence>
<dbReference type="InterPro" id="IPR000477">
    <property type="entry name" value="RT_dom"/>
</dbReference>
<dbReference type="GO" id="GO:0004190">
    <property type="term" value="F:aspartic-type endopeptidase activity"/>
    <property type="evidence" value="ECO:0007669"/>
    <property type="project" value="UniProtKB-KW"/>
</dbReference>
<evidence type="ECO:0000256" key="7">
    <source>
        <dbReference type="ARBA" id="ARBA00022759"/>
    </source>
</evidence>
<evidence type="ECO:0000313" key="20">
    <source>
        <dbReference type="EMBL" id="PNX96526.1"/>
    </source>
</evidence>
<keyword evidence="14" id="KW-0233">DNA recombination</keyword>
<keyword evidence="13" id="KW-0238">DNA-binding</keyword>
<protein>
    <submittedName>
        <fullName evidence="20">Transposon Tf2-1 polyprotein</fullName>
    </submittedName>
</protein>
<keyword evidence="6" id="KW-0064">Aspartyl protease</keyword>
<keyword evidence="1" id="KW-0645">Protease</keyword>
<dbReference type="PROSITE" id="PS50878">
    <property type="entry name" value="RT_POL"/>
    <property type="match status" value="1"/>
</dbReference>
<keyword evidence="10" id="KW-0229">DNA integration</keyword>
<dbReference type="PROSITE" id="PS50994">
    <property type="entry name" value="INTEGRASE"/>
    <property type="match status" value="1"/>
</dbReference>
<keyword evidence="5" id="KW-0479">Metal-binding</keyword>
<keyword evidence="9" id="KW-0460">Magnesium</keyword>
<dbReference type="Pfam" id="PF17919">
    <property type="entry name" value="RT_RNaseH_2"/>
    <property type="match status" value="1"/>
</dbReference>
<dbReference type="SUPFAM" id="SSF56672">
    <property type="entry name" value="DNA/RNA polymerases"/>
    <property type="match status" value="1"/>
</dbReference>
<dbReference type="SUPFAM" id="SSF53098">
    <property type="entry name" value="Ribonuclease H-like"/>
    <property type="match status" value="1"/>
</dbReference>
<dbReference type="FunFam" id="3.10.10.10:FF:000007">
    <property type="entry name" value="Retrovirus-related Pol polyprotein from transposon 17.6-like Protein"/>
    <property type="match status" value="1"/>
</dbReference>
<dbReference type="FunFam" id="3.30.70.270:FF:000020">
    <property type="entry name" value="Transposon Tf2-6 polyprotein-like Protein"/>
    <property type="match status" value="1"/>
</dbReference>
<feature type="coiled-coil region" evidence="16">
    <location>
        <begin position="1088"/>
        <end position="1115"/>
    </location>
</feature>
<dbReference type="Pfam" id="PF00078">
    <property type="entry name" value="RVT_1"/>
    <property type="match status" value="1"/>
</dbReference>
<dbReference type="GO" id="GO:0006310">
    <property type="term" value="P:DNA recombination"/>
    <property type="evidence" value="ECO:0007669"/>
    <property type="project" value="UniProtKB-KW"/>
</dbReference>
<evidence type="ECO:0000256" key="5">
    <source>
        <dbReference type="ARBA" id="ARBA00022723"/>
    </source>
</evidence>
<feature type="compositionally biased region" description="Polar residues" evidence="17">
    <location>
        <begin position="1017"/>
        <end position="1031"/>
    </location>
</feature>
<dbReference type="InterPro" id="IPR041588">
    <property type="entry name" value="Integrase_H2C2"/>
</dbReference>
<evidence type="ECO:0000256" key="11">
    <source>
        <dbReference type="ARBA" id="ARBA00022918"/>
    </source>
</evidence>
<dbReference type="InterPro" id="IPR056924">
    <property type="entry name" value="SH3_Tf2-1"/>
</dbReference>
<feature type="coiled-coil region" evidence="16">
    <location>
        <begin position="713"/>
        <end position="740"/>
    </location>
</feature>
<dbReference type="PANTHER" id="PTHR37984:SF5">
    <property type="entry name" value="PROTEIN NYNRIN-LIKE"/>
    <property type="match status" value="1"/>
</dbReference>
<dbReference type="AlphaFoldDB" id="A0A2K3N0J7"/>
<dbReference type="EMBL" id="ASHM01014597">
    <property type="protein sequence ID" value="PNX96526.1"/>
    <property type="molecule type" value="Genomic_DNA"/>
</dbReference>
<keyword evidence="12" id="KW-0239">DNA-directed DNA polymerase</keyword>
<dbReference type="InterPro" id="IPR043128">
    <property type="entry name" value="Rev_trsase/Diguanyl_cyclase"/>
</dbReference>
<evidence type="ECO:0000256" key="16">
    <source>
        <dbReference type="SAM" id="Coils"/>
    </source>
</evidence>
<dbReference type="Gene3D" id="3.10.10.10">
    <property type="entry name" value="HIV Type 1 Reverse Transcriptase, subunit A, domain 1"/>
    <property type="match status" value="1"/>
</dbReference>
<dbReference type="Gene3D" id="3.30.420.10">
    <property type="entry name" value="Ribonuclease H-like superfamily/Ribonuclease H"/>
    <property type="match status" value="1"/>
</dbReference>
<reference evidence="20 21" key="1">
    <citation type="journal article" date="2014" name="Am. J. Bot.">
        <title>Genome assembly and annotation for red clover (Trifolium pratense; Fabaceae).</title>
        <authorList>
            <person name="Istvanek J."/>
            <person name="Jaros M."/>
            <person name="Krenek A."/>
            <person name="Repkova J."/>
        </authorList>
    </citation>
    <scope>NUCLEOTIDE SEQUENCE [LARGE SCALE GENOMIC DNA]</scope>
    <source>
        <strain evidence="21">cv. Tatra</strain>
        <tissue evidence="20">Young leaves</tissue>
    </source>
</reference>
<evidence type="ECO:0000256" key="15">
    <source>
        <dbReference type="ARBA" id="ARBA00023268"/>
    </source>
</evidence>
<keyword evidence="3" id="KW-0548">Nucleotidyltransferase</keyword>
<evidence type="ECO:0000256" key="6">
    <source>
        <dbReference type="ARBA" id="ARBA00022750"/>
    </source>
</evidence>
<feature type="region of interest" description="Disordered" evidence="17">
    <location>
        <begin position="1007"/>
        <end position="1034"/>
    </location>
</feature>
<evidence type="ECO:0000256" key="10">
    <source>
        <dbReference type="ARBA" id="ARBA00022908"/>
    </source>
</evidence>
<dbReference type="GO" id="GO:0046872">
    <property type="term" value="F:metal ion binding"/>
    <property type="evidence" value="ECO:0007669"/>
    <property type="project" value="UniProtKB-KW"/>
</dbReference>
<keyword evidence="4" id="KW-0540">Nuclease</keyword>
<dbReference type="ExpressionAtlas" id="A0A2K3N0J7">
    <property type="expression patterns" value="baseline"/>
</dbReference>
<evidence type="ECO:0000256" key="14">
    <source>
        <dbReference type="ARBA" id="ARBA00023172"/>
    </source>
</evidence>
<feature type="domain" description="Reverse transcriptase" evidence="18">
    <location>
        <begin position="9"/>
        <end position="188"/>
    </location>
</feature>
<dbReference type="Pfam" id="PF24626">
    <property type="entry name" value="SH3_Tf2-1"/>
    <property type="match status" value="1"/>
</dbReference>
<keyword evidence="2" id="KW-0808">Transferase</keyword>
<dbReference type="InterPro" id="IPR043502">
    <property type="entry name" value="DNA/RNA_pol_sf"/>
</dbReference>
<evidence type="ECO:0000313" key="21">
    <source>
        <dbReference type="Proteomes" id="UP000236291"/>
    </source>
</evidence>
<dbReference type="GO" id="GO:0006508">
    <property type="term" value="P:proteolysis"/>
    <property type="evidence" value="ECO:0007669"/>
    <property type="project" value="UniProtKB-KW"/>
</dbReference>
<proteinExistence type="predicted"/>
<keyword evidence="8" id="KW-0378">Hydrolase</keyword>
<dbReference type="GO" id="GO:0003677">
    <property type="term" value="F:DNA binding"/>
    <property type="evidence" value="ECO:0007669"/>
    <property type="project" value="UniProtKB-KW"/>
</dbReference>
<keyword evidence="15" id="KW-0511">Multifunctional enzyme</keyword>
<dbReference type="GO" id="GO:0004519">
    <property type="term" value="F:endonuclease activity"/>
    <property type="evidence" value="ECO:0007669"/>
    <property type="project" value="UniProtKB-KW"/>
</dbReference>
<reference evidence="20 21" key="2">
    <citation type="journal article" date="2017" name="Front. Plant Sci.">
        <title>Gene Classification and Mining of Molecular Markers Useful in Red Clover (Trifolium pratense) Breeding.</title>
        <authorList>
            <person name="Istvanek J."/>
            <person name="Dluhosova J."/>
            <person name="Dluhos P."/>
            <person name="Patkova L."/>
            <person name="Nedelnik J."/>
            <person name="Repkova J."/>
        </authorList>
    </citation>
    <scope>NUCLEOTIDE SEQUENCE [LARGE SCALE GENOMIC DNA]</scope>
    <source>
        <strain evidence="21">cv. Tatra</strain>
        <tissue evidence="20">Young leaves</tissue>
    </source>
</reference>
<dbReference type="InterPro" id="IPR041577">
    <property type="entry name" value="RT_RNaseH_2"/>
</dbReference>
<evidence type="ECO:0000256" key="1">
    <source>
        <dbReference type="ARBA" id="ARBA00022670"/>
    </source>
</evidence>
<feature type="domain" description="Integrase catalytic" evidence="19">
    <location>
        <begin position="530"/>
        <end position="692"/>
    </location>
</feature>
<gene>
    <name evidence="20" type="ORF">L195_g019735</name>
</gene>
<evidence type="ECO:0000259" key="19">
    <source>
        <dbReference type="PROSITE" id="PS50994"/>
    </source>
</evidence>
<dbReference type="GO" id="GO:0003887">
    <property type="term" value="F:DNA-directed DNA polymerase activity"/>
    <property type="evidence" value="ECO:0007669"/>
    <property type="project" value="UniProtKB-KW"/>
</dbReference>
<keyword evidence="16" id="KW-0175">Coiled coil</keyword>
<name>A0A2K3N0J7_TRIPR</name>
<feature type="compositionally biased region" description="Polar residues" evidence="17">
    <location>
        <begin position="1133"/>
        <end position="1144"/>
    </location>
</feature>
<dbReference type="Gene3D" id="3.30.70.270">
    <property type="match status" value="2"/>
</dbReference>
<evidence type="ECO:0000256" key="8">
    <source>
        <dbReference type="ARBA" id="ARBA00022801"/>
    </source>
</evidence>
<evidence type="ECO:0000256" key="3">
    <source>
        <dbReference type="ARBA" id="ARBA00022695"/>
    </source>
</evidence>
<dbReference type="Proteomes" id="UP000236291">
    <property type="component" value="Unassembled WGS sequence"/>
</dbReference>
<accession>A0A2K3N0J7</accession>
<evidence type="ECO:0000256" key="9">
    <source>
        <dbReference type="ARBA" id="ARBA00022842"/>
    </source>
</evidence>